<gene>
    <name evidence="6" type="ORF">PQO03_05510</name>
</gene>
<keyword evidence="2 6" id="KW-0456">Lyase</keyword>
<dbReference type="Gene3D" id="2.70.98.10">
    <property type="match status" value="1"/>
</dbReference>
<dbReference type="RefSeq" id="WP_274151761.1">
    <property type="nucleotide sequence ID" value="NZ_CP117811.1"/>
</dbReference>
<organism evidence="6 7">
    <name type="scientific">Lentisphaera profundi</name>
    <dbReference type="NCBI Taxonomy" id="1658616"/>
    <lineage>
        <taxon>Bacteria</taxon>
        <taxon>Pseudomonadati</taxon>
        <taxon>Lentisphaerota</taxon>
        <taxon>Lentisphaeria</taxon>
        <taxon>Lentisphaerales</taxon>
        <taxon>Lentisphaeraceae</taxon>
        <taxon>Lentisphaera</taxon>
    </lineage>
</organism>
<dbReference type="PANTHER" id="PTHR38481:SF1">
    <property type="entry name" value="HYALURONATE LYASE"/>
    <property type="match status" value="1"/>
</dbReference>
<dbReference type="EMBL" id="CP117811">
    <property type="protein sequence ID" value="WDE97406.1"/>
    <property type="molecule type" value="Genomic_DNA"/>
</dbReference>
<evidence type="ECO:0000313" key="7">
    <source>
        <dbReference type="Proteomes" id="UP001214250"/>
    </source>
</evidence>
<evidence type="ECO:0000259" key="5">
    <source>
        <dbReference type="Pfam" id="PF02884"/>
    </source>
</evidence>
<dbReference type="InterPro" id="IPR004103">
    <property type="entry name" value="Lyase_8_C"/>
</dbReference>
<evidence type="ECO:0000256" key="3">
    <source>
        <dbReference type="SAM" id="SignalP"/>
    </source>
</evidence>
<feature type="signal peptide" evidence="3">
    <location>
        <begin position="1"/>
        <end position="24"/>
    </location>
</feature>
<dbReference type="InterPro" id="IPR014718">
    <property type="entry name" value="GH-type_carb-bd"/>
</dbReference>
<evidence type="ECO:0000313" key="6">
    <source>
        <dbReference type="EMBL" id="WDE97406.1"/>
    </source>
</evidence>
<sequence>MTFKNLYISTMALSGLLFFSCSHAKKKSSELTEPKTTNNDFQLSYSFLNLEDSPNGIAALKSEAQIKQILAGYFDIKVGSSKGTQISGRINYRNNFQAPGKVISPEIKFQLTKGQETLALNNYRDQYGRLFGQISLKQDCLLKDGDSLAFSVELYDGDSLIETKDCQLHIVLETLWSKYMKKTEALVHHNTRLAARYKLKGKIHKPLFVDLEKNQGRFSDLNFYDLKTPEQRLEAFDRKAYSKVLVTAAERLAGLALNNSREKDTKLRRERAKLLAQAIAEYSRAFPLDNFYTYTNLPHNDITHQWRFGDPLIGASILILPDLLNDLANDKVLRENLEAMNNFHLFSSFSLTEKYRDPNNQRYYLKQPGTLRKSSGIWADANRHHRMRTWICQVALQMDYNQPLTYLPYWYFPYKEWGQQATNILPEWEPRGSFTDLKVWADTNGRLTCLFNHSGLKPDGSISHHTGTRQDMAHYAYGYEWQSIGLSEVANMLKGSAFEVGLAPFQASTDFFLYNYPKMIYKGGIDYQVTGRSHYSSKIGQFGREIFIPGVQQVLDTQGQNKSSNSAKLQNYVEQLKDDSAELSGNFSYWVNDYMIHRQGGEKPYFMSVKTQSARACGAEGFKGNGDYGFHNGSGIFQIKVSGREYDKARYAMDWHAMPGLTEEFRDDRIPLSSEKKAYSKETYCASLSDNLTGLSAFRYSRTDPYSSAAANKAYFFESDQVHFLGNSIIRTKQGQGKSIYTSIEQVEWLQDLHCSFNGKKSTIKQGITYDESLTLNQPSWLYHKGIGYFIFPKNDQQITLKAGSAINRSDKKSKIKQDIFLLAFDHGKDPKQESYNYSIVPHLTLAEMDSKLKQLRLTKRKNNDDVQVIYNREQQIFQAAFLKAGEVEIDDLKISVDQPALVQIKKINHQWHISLSDPHHDYELKEITLTINKNLVEGTQNYLTYGPEQKAVPCQQVIISNNKTGQSQLRFLLADESDAEAYALRHELYAAMPINIIVKEK</sequence>
<reference evidence="6 7" key="1">
    <citation type="submission" date="2023-02" db="EMBL/GenBank/DDBJ databases">
        <title>Genome sequence of Lentisphaera profundi SAORIC-696.</title>
        <authorList>
            <person name="Kim e."/>
            <person name="Cho J.-C."/>
            <person name="Choi A."/>
            <person name="Kang I."/>
        </authorList>
    </citation>
    <scope>NUCLEOTIDE SEQUENCE [LARGE SCALE GENOMIC DNA]</scope>
    <source>
        <strain evidence="6 7">SAORIC-696</strain>
    </source>
</reference>
<dbReference type="GO" id="GO:0016829">
    <property type="term" value="F:lyase activity"/>
    <property type="evidence" value="ECO:0007669"/>
    <property type="project" value="UniProtKB-KW"/>
</dbReference>
<feature type="chain" id="PRO_5046959189" evidence="3">
    <location>
        <begin position="25"/>
        <end position="1002"/>
    </location>
</feature>
<dbReference type="InterPro" id="IPR011071">
    <property type="entry name" value="Lyase_8-like_C"/>
</dbReference>
<evidence type="ECO:0000256" key="2">
    <source>
        <dbReference type="ARBA" id="ARBA00023239"/>
    </source>
</evidence>
<protein>
    <submittedName>
        <fullName evidence="6">Polysaccharide lyase family 8 super-sandwich domain-containing protein</fullName>
    </submittedName>
</protein>
<dbReference type="InterPro" id="IPR011013">
    <property type="entry name" value="Gal_mutarotase_sf_dom"/>
</dbReference>
<dbReference type="SUPFAM" id="SSF49863">
    <property type="entry name" value="Hyaluronate lyase-like, C-terminal domain"/>
    <property type="match status" value="1"/>
</dbReference>
<dbReference type="InterPro" id="IPR003159">
    <property type="entry name" value="Lyase_8_central_dom"/>
</dbReference>
<dbReference type="Gene3D" id="1.50.10.100">
    <property type="entry name" value="Chondroitin AC/alginate lyase"/>
    <property type="match status" value="1"/>
</dbReference>
<dbReference type="SUPFAM" id="SSF74650">
    <property type="entry name" value="Galactose mutarotase-like"/>
    <property type="match status" value="1"/>
</dbReference>
<dbReference type="InterPro" id="IPR008929">
    <property type="entry name" value="Chondroitin_lyas"/>
</dbReference>
<name>A0ABY7VX77_9BACT</name>
<feature type="domain" description="Polysaccharide lyase family 8 central" evidence="4">
    <location>
        <begin position="588"/>
        <end position="844"/>
    </location>
</feature>
<feature type="domain" description="Polysaccharide lyase family 8 C-terminal" evidence="5">
    <location>
        <begin position="862"/>
        <end position="921"/>
    </location>
</feature>
<dbReference type="SUPFAM" id="SSF48230">
    <property type="entry name" value="Chondroitin AC/alginate lyase"/>
    <property type="match status" value="1"/>
</dbReference>
<evidence type="ECO:0000256" key="1">
    <source>
        <dbReference type="ARBA" id="ARBA00006699"/>
    </source>
</evidence>
<proteinExistence type="inferred from homology"/>
<dbReference type="PANTHER" id="PTHR38481">
    <property type="entry name" value="HYALURONATE LYASE"/>
    <property type="match status" value="1"/>
</dbReference>
<dbReference type="Gene3D" id="2.60.220.10">
    <property type="entry name" value="Polysaccharide lyase family 8-like, C-terminal"/>
    <property type="match status" value="1"/>
</dbReference>
<dbReference type="Proteomes" id="UP001214250">
    <property type="component" value="Chromosome 1"/>
</dbReference>
<keyword evidence="3" id="KW-0732">Signal</keyword>
<comment type="similarity">
    <text evidence="1">Belongs to the polysaccharide lyase 8 family.</text>
</comment>
<dbReference type="InterPro" id="IPR038970">
    <property type="entry name" value="Lyase_8"/>
</dbReference>
<dbReference type="PROSITE" id="PS51257">
    <property type="entry name" value="PROKAR_LIPOPROTEIN"/>
    <property type="match status" value="1"/>
</dbReference>
<keyword evidence="7" id="KW-1185">Reference proteome</keyword>
<evidence type="ECO:0000259" key="4">
    <source>
        <dbReference type="Pfam" id="PF02278"/>
    </source>
</evidence>
<dbReference type="Pfam" id="PF02278">
    <property type="entry name" value="Lyase_8"/>
    <property type="match status" value="1"/>
</dbReference>
<dbReference type="Pfam" id="PF02884">
    <property type="entry name" value="Lyase_8_C"/>
    <property type="match status" value="1"/>
</dbReference>
<accession>A0ABY7VX77</accession>